<dbReference type="PANTHER" id="PTHR42700:SF1">
    <property type="entry name" value="SULFATE ADENYLYLTRANSFERASE"/>
    <property type="match status" value="1"/>
</dbReference>
<evidence type="ECO:0000256" key="5">
    <source>
        <dbReference type="ARBA" id="ARBA00022741"/>
    </source>
</evidence>
<keyword evidence="7" id="KW-0597">Phosphoprotein</keyword>
<dbReference type="GO" id="GO:0070814">
    <property type="term" value="P:hydrogen sulfide biosynthetic process"/>
    <property type="evidence" value="ECO:0007669"/>
    <property type="project" value="UniProtKB-UniRule"/>
</dbReference>
<comment type="pathway">
    <text evidence="2 7 8">Sulfur metabolism; hydrogen sulfide biosynthesis; sulfite from sulfate: step 2/3.</text>
</comment>
<evidence type="ECO:0000256" key="4">
    <source>
        <dbReference type="ARBA" id="ARBA00022679"/>
    </source>
</evidence>
<dbReference type="HAMAP" id="MF_00065">
    <property type="entry name" value="Adenylyl_sulf_kinase"/>
    <property type="match status" value="1"/>
</dbReference>
<evidence type="ECO:0000256" key="6">
    <source>
        <dbReference type="ARBA" id="ARBA00022840"/>
    </source>
</evidence>
<reference evidence="10 11" key="1">
    <citation type="journal article" date="2020" name="Microorganisms">
        <title>Reliable Identification of Environmental Pseudomonas Isolates Using the rpoD Gene.</title>
        <authorList>
            <consortium name="The Broad Institute Genome Sequencing Platform"/>
            <person name="Girard L."/>
            <person name="Lood C."/>
            <person name="Rokni-Zadeh H."/>
            <person name="van Noort V."/>
            <person name="Lavigne R."/>
            <person name="De Mot R."/>
        </authorList>
    </citation>
    <scope>NUCLEOTIDE SEQUENCE [LARGE SCALE GENOMIC DNA]</scope>
    <source>
        <strain evidence="10 11">RW8P3</strain>
    </source>
</reference>
<dbReference type="Gene3D" id="3.40.50.300">
    <property type="entry name" value="P-loop containing nucleotide triphosphate hydrolases"/>
    <property type="match status" value="1"/>
</dbReference>
<comment type="catalytic activity">
    <reaction evidence="1 7 8">
        <text>adenosine 5'-phosphosulfate + ATP = 3'-phosphoadenylyl sulfate + ADP + H(+)</text>
        <dbReference type="Rhea" id="RHEA:24152"/>
        <dbReference type="ChEBI" id="CHEBI:15378"/>
        <dbReference type="ChEBI" id="CHEBI:30616"/>
        <dbReference type="ChEBI" id="CHEBI:58243"/>
        <dbReference type="ChEBI" id="CHEBI:58339"/>
        <dbReference type="ChEBI" id="CHEBI:456216"/>
        <dbReference type="EC" id="2.7.1.25"/>
    </reaction>
</comment>
<evidence type="ECO:0000313" key="10">
    <source>
        <dbReference type="EMBL" id="QXI26094.1"/>
    </source>
</evidence>
<feature type="active site" description="Phosphoserine intermediate" evidence="7">
    <location>
        <position position="100"/>
    </location>
</feature>
<evidence type="ECO:0000256" key="1">
    <source>
        <dbReference type="ARBA" id="ARBA00001823"/>
    </source>
</evidence>
<organism evidence="10 11">
    <name type="scientific">Pseudomonas vanderleydeniana</name>
    <dbReference type="NCBI Taxonomy" id="2745495"/>
    <lineage>
        <taxon>Bacteria</taxon>
        <taxon>Pseudomonadati</taxon>
        <taxon>Pseudomonadota</taxon>
        <taxon>Gammaproteobacteria</taxon>
        <taxon>Pseudomonadales</taxon>
        <taxon>Pseudomonadaceae</taxon>
        <taxon>Pseudomonas</taxon>
    </lineage>
</organism>
<keyword evidence="5 7" id="KW-0547">Nucleotide-binding</keyword>
<dbReference type="EC" id="2.7.1.25" evidence="3 7"/>
<accession>A0A9E6PGN5</accession>
<dbReference type="GO" id="GO:0005524">
    <property type="term" value="F:ATP binding"/>
    <property type="evidence" value="ECO:0007669"/>
    <property type="project" value="UniProtKB-UniRule"/>
</dbReference>
<keyword evidence="6 7" id="KW-0067">ATP-binding</keyword>
<dbReference type="AlphaFoldDB" id="A0A9E6PGN5"/>
<gene>
    <name evidence="7 10" type="primary">cysC</name>
    <name evidence="10" type="ORF">HU752_019230</name>
</gene>
<evidence type="ECO:0000256" key="8">
    <source>
        <dbReference type="RuleBase" id="RU004347"/>
    </source>
</evidence>
<dbReference type="GO" id="GO:0019379">
    <property type="term" value="P:sulfate assimilation, phosphoadenylyl sulfate reduction by phosphoadenylyl-sulfate reductase (thioredoxin)"/>
    <property type="evidence" value="ECO:0007669"/>
    <property type="project" value="TreeGrafter"/>
</dbReference>
<dbReference type="GO" id="GO:0004020">
    <property type="term" value="F:adenylylsulfate kinase activity"/>
    <property type="evidence" value="ECO:0007669"/>
    <property type="project" value="UniProtKB-UniRule"/>
</dbReference>
<reference evidence="10 11" key="2">
    <citation type="journal article" date="2021" name="Microorganisms">
        <title>The Ever-Expanding Pseudomonas Genus: Description of 43 New Species and Partition of the Pseudomonas putida Group.</title>
        <authorList>
            <person name="Girard L."/>
            <person name="Lood C."/>
            <person name="Hofte M."/>
            <person name="Vandamme P."/>
            <person name="Rokni-Zadeh H."/>
            <person name="van Noort V."/>
            <person name="Lavigne R."/>
            <person name="De Mot R."/>
        </authorList>
    </citation>
    <scope>NUCLEOTIDE SEQUENCE [LARGE SCALE GENOMIC DNA]</scope>
    <source>
        <strain evidence="10 11">RW8P3</strain>
    </source>
</reference>
<dbReference type="NCBIfam" id="NF003013">
    <property type="entry name" value="PRK03846.1"/>
    <property type="match status" value="1"/>
</dbReference>
<keyword evidence="4 7" id="KW-0808">Transferase</keyword>
<protein>
    <recommendedName>
        <fullName evidence="3 7">Adenylyl-sulfate kinase</fullName>
        <ecNumber evidence="3 7">2.7.1.25</ecNumber>
    </recommendedName>
    <alternativeName>
        <fullName evidence="7">APS kinase</fullName>
    </alternativeName>
    <alternativeName>
        <fullName evidence="7">ATP adenosine-5'-phosphosulfate 3'-phosphotransferase</fullName>
    </alternativeName>
    <alternativeName>
        <fullName evidence="7">Adenosine-5'-phosphosulfate kinase</fullName>
    </alternativeName>
</protein>
<dbReference type="GO" id="GO:0004781">
    <property type="term" value="F:sulfate adenylyltransferase (ATP) activity"/>
    <property type="evidence" value="ECO:0007669"/>
    <property type="project" value="TreeGrafter"/>
</dbReference>
<dbReference type="GO" id="GO:0005737">
    <property type="term" value="C:cytoplasm"/>
    <property type="evidence" value="ECO:0007669"/>
    <property type="project" value="TreeGrafter"/>
</dbReference>
<feature type="domain" description="APS kinase" evidence="9">
    <location>
        <begin position="20"/>
        <end position="167"/>
    </location>
</feature>
<dbReference type="NCBIfam" id="TIGR00455">
    <property type="entry name" value="apsK"/>
    <property type="match status" value="1"/>
</dbReference>
<dbReference type="Pfam" id="PF01583">
    <property type="entry name" value="APS_kinase"/>
    <property type="match status" value="1"/>
</dbReference>
<dbReference type="PANTHER" id="PTHR42700">
    <property type="entry name" value="SULFATE ADENYLYLTRANSFERASE"/>
    <property type="match status" value="1"/>
</dbReference>
<evidence type="ECO:0000256" key="7">
    <source>
        <dbReference type="HAMAP-Rule" id="MF_00065"/>
    </source>
</evidence>
<evidence type="ECO:0000256" key="2">
    <source>
        <dbReference type="ARBA" id="ARBA00004806"/>
    </source>
</evidence>
<dbReference type="Proteomes" id="UP000634530">
    <property type="component" value="Chromosome"/>
</dbReference>
<dbReference type="SUPFAM" id="SSF52540">
    <property type="entry name" value="P-loop containing nucleoside triphosphate hydrolases"/>
    <property type="match status" value="1"/>
</dbReference>
<evidence type="ECO:0000313" key="11">
    <source>
        <dbReference type="Proteomes" id="UP000634530"/>
    </source>
</evidence>
<keyword evidence="11" id="KW-1185">Reference proteome</keyword>
<proteinExistence type="inferred from homology"/>
<dbReference type="InterPro" id="IPR059117">
    <property type="entry name" value="APS_kinase_dom"/>
</dbReference>
<dbReference type="InterPro" id="IPR002891">
    <property type="entry name" value="APS"/>
</dbReference>
<dbReference type="RefSeq" id="WP_186679323.1">
    <property type="nucleotide sequence ID" value="NZ_CP077093.1"/>
</dbReference>
<dbReference type="InterPro" id="IPR050512">
    <property type="entry name" value="Sulf_AdTrans/APS_kinase"/>
</dbReference>
<comment type="function">
    <text evidence="7 8">Catalyzes the synthesis of activated sulfate.</text>
</comment>
<keyword evidence="7 8" id="KW-0418">Kinase</keyword>
<dbReference type="GO" id="GO:0010134">
    <property type="term" value="P:sulfate assimilation via adenylyl sulfate reduction"/>
    <property type="evidence" value="ECO:0007669"/>
    <property type="project" value="TreeGrafter"/>
</dbReference>
<dbReference type="InterPro" id="IPR027417">
    <property type="entry name" value="P-loop_NTPase"/>
</dbReference>
<dbReference type="CDD" id="cd02027">
    <property type="entry name" value="APSK"/>
    <property type="match status" value="1"/>
</dbReference>
<dbReference type="KEGG" id="pvw:HU752_019230"/>
<comment type="similarity">
    <text evidence="7 8">Belongs to the APS kinase family.</text>
</comment>
<evidence type="ECO:0000259" key="9">
    <source>
        <dbReference type="Pfam" id="PF01583"/>
    </source>
</evidence>
<sequence>MTSLKSNQPTCTPPAGTIKPRTLWFTGLSGAGKSTLSLALQRQLAERLPITVLDGDELRQNLCADLGFSEADRTENIRRIAQVARLMNKCGLTVLVATISPQHSMRSLARDIIGAEHFTEVYLSTPLDICEARDPKGLYQRARSGRLQSFTGIDAPYEPPVAADLTIETEQEDMKHSLARLARHLLAGEA</sequence>
<dbReference type="EMBL" id="CP077093">
    <property type="protein sequence ID" value="QXI26094.1"/>
    <property type="molecule type" value="Genomic_DNA"/>
</dbReference>
<evidence type="ECO:0000256" key="3">
    <source>
        <dbReference type="ARBA" id="ARBA00012121"/>
    </source>
</evidence>
<name>A0A9E6PGN5_9PSED</name>
<feature type="binding site" evidence="7">
    <location>
        <begin position="27"/>
        <end position="34"/>
    </location>
    <ligand>
        <name>ATP</name>
        <dbReference type="ChEBI" id="CHEBI:30616"/>
    </ligand>
</feature>